<keyword evidence="3" id="KW-1185">Reference proteome</keyword>
<feature type="region of interest" description="Disordered" evidence="1">
    <location>
        <begin position="1"/>
        <end position="41"/>
    </location>
</feature>
<protein>
    <submittedName>
        <fullName evidence="2">Uncharacterized protein</fullName>
    </submittedName>
</protein>
<sequence>SRNAEKEEEEEEAAAGEVEEEEEEGEEEGEEEVDPVAPRLPHHRHTTVAAELFKTNLFYTVQKYYAVEITQFDFSAGACSDEHEDFDILDALIARNQAARYGNYQCGWYWDWQWRQYRQNCYLARQPTLLQRLFG</sequence>
<dbReference type="EnsemblMetazoa" id="PPA30480.1">
    <property type="protein sequence ID" value="PPA30480.1"/>
    <property type="gene ID" value="WBGene00203348"/>
</dbReference>
<proteinExistence type="predicted"/>
<accession>A0A2A6CQG2</accession>
<feature type="compositionally biased region" description="Acidic residues" evidence="1">
    <location>
        <begin position="1"/>
        <end position="34"/>
    </location>
</feature>
<dbReference type="Proteomes" id="UP000005239">
    <property type="component" value="Unassembled WGS sequence"/>
</dbReference>
<evidence type="ECO:0000313" key="2">
    <source>
        <dbReference type="EnsemblMetazoa" id="PPA30480.1"/>
    </source>
</evidence>
<reference evidence="3" key="1">
    <citation type="journal article" date="2008" name="Nat. Genet.">
        <title>The Pristionchus pacificus genome provides a unique perspective on nematode lifestyle and parasitism.</title>
        <authorList>
            <person name="Dieterich C."/>
            <person name="Clifton S.W."/>
            <person name="Schuster L.N."/>
            <person name="Chinwalla A."/>
            <person name="Delehaunty K."/>
            <person name="Dinkelacker I."/>
            <person name="Fulton L."/>
            <person name="Fulton R."/>
            <person name="Godfrey J."/>
            <person name="Minx P."/>
            <person name="Mitreva M."/>
            <person name="Roeseler W."/>
            <person name="Tian H."/>
            <person name="Witte H."/>
            <person name="Yang S.P."/>
            <person name="Wilson R.K."/>
            <person name="Sommer R.J."/>
        </authorList>
    </citation>
    <scope>NUCLEOTIDE SEQUENCE [LARGE SCALE GENOMIC DNA]</scope>
    <source>
        <strain evidence="3">PS312</strain>
    </source>
</reference>
<dbReference type="AlphaFoldDB" id="A0A2A6CQG2"/>
<evidence type="ECO:0000256" key="1">
    <source>
        <dbReference type="SAM" id="MobiDB-lite"/>
    </source>
</evidence>
<organism evidence="2 3">
    <name type="scientific">Pristionchus pacificus</name>
    <name type="common">Parasitic nematode worm</name>
    <dbReference type="NCBI Taxonomy" id="54126"/>
    <lineage>
        <taxon>Eukaryota</taxon>
        <taxon>Metazoa</taxon>
        <taxon>Ecdysozoa</taxon>
        <taxon>Nematoda</taxon>
        <taxon>Chromadorea</taxon>
        <taxon>Rhabditida</taxon>
        <taxon>Rhabditina</taxon>
        <taxon>Diplogasteromorpha</taxon>
        <taxon>Diplogasteroidea</taxon>
        <taxon>Neodiplogasteridae</taxon>
        <taxon>Pristionchus</taxon>
    </lineage>
</organism>
<name>A0A2A6CQG2_PRIPA</name>
<evidence type="ECO:0000313" key="3">
    <source>
        <dbReference type="Proteomes" id="UP000005239"/>
    </source>
</evidence>
<gene>
    <name evidence="2" type="primary">WBGene00203348</name>
</gene>
<reference evidence="2" key="2">
    <citation type="submission" date="2022-06" db="UniProtKB">
        <authorList>
            <consortium name="EnsemblMetazoa"/>
        </authorList>
    </citation>
    <scope>IDENTIFICATION</scope>
    <source>
        <strain evidence="2">PS312</strain>
    </source>
</reference>
<accession>A0A8R1YPV6</accession>